<dbReference type="InterPro" id="IPR011006">
    <property type="entry name" value="CheY-like_superfamily"/>
</dbReference>
<proteinExistence type="predicted"/>
<name>A0ABU9CHZ3_9BURK</name>
<feature type="domain" description="EAL" evidence="4">
    <location>
        <begin position="468"/>
        <end position="718"/>
    </location>
</feature>
<keyword evidence="7" id="KW-1185">Reference proteome</keyword>
<dbReference type="NCBIfam" id="TIGR00229">
    <property type="entry name" value="sensory_box"/>
    <property type="match status" value="1"/>
</dbReference>
<dbReference type="PROSITE" id="PS50883">
    <property type="entry name" value="EAL"/>
    <property type="match status" value="1"/>
</dbReference>
<dbReference type="NCBIfam" id="TIGR00254">
    <property type="entry name" value="GGDEF"/>
    <property type="match status" value="1"/>
</dbReference>
<feature type="domain" description="Response regulatory" evidence="2">
    <location>
        <begin position="26"/>
        <end position="145"/>
    </location>
</feature>
<dbReference type="SUPFAM" id="SSF52172">
    <property type="entry name" value="CheY-like"/>
    <property type="match status" value="1"/>
</dbReference>
<dbReference type="InterPro" id="IPR001789">
    <property type="entry name" value="Sig_transdc_resp-reg_receiver"/>
</dbReference>
<evidence type="ECO:0000313" key="7">
    <source>
        <dbReference type="Proteomes" id="UP001365405"/>
    </source>
</evidence>
<dbReference type="Pfam" id="PF00990">
    <property type="entry name" value="GGDEF"/>
    <property type="match status" value="1"/>
</dbReference>
<dbReference type="PANTHER" id="PTHR44757:SF2">
    <property type="entry name" value="BIOFILM ARCHITECTURE MAINTENANCE PROTEIN MBAA"/>
    <property type="match status" value="1"/>
</dbReference>
<dbReference type="Gene3D" id="2.10.70.100">
    <property type="match status" value="1"/>
</dbReference>
<reference evidence="6 7" key="1">
    <citation type="submission" date="2024-04" db="EMBL/GenBank/DDBJ databases">
        <title>Novel species of the genus Ideonella isolated from streams.</title>
        <authorList>
            <person name="Lu H."/>
        </authorList>
    </citation>
    <scope>NUCLEOTIDE SEQUENCE [LARGE SCALE GENOMIC DNA]</scope>
    <source>
        <strain evidence="6 7">DXS22W</strain>
    </source>
</reference>
<dbReference type="RefSeq" id="WP_341411154.1">
    <property type="nucleotide sequence ID" value="NZ_JBBUTH010000007.1"/>
</dbReference>
<sequence length="722" mass="77847">MSLPEVNATADPVPTATATAAAVVHRLLLVDDDRLLRGMASRTLRHAGFEVCEVDSGEQALALVCGTDAEPVDLVLLDVMMDGIDGFETCRRLRAQAATAAVPVLMLTGLNDTESIEQSYQAGATDFITKPIHWGLLAHRVRYALRASAARAALEHSRESLVRAQRLAHMGSWQLNAQGQLACTPELGLLYAAPADAAHCATAEAMLARVLEADRERVAGARAAALDDGTPYHLSFMIERFDGQRRTVVEHAAPLLDAHGRIHGVEGITQDITERAEAEREVRRLALYDPLTGLPNRQFFLELAGSALERARRAGAVCAVLHLDIDQFKTVNDALGRAGGDRVLRTVAERLQTRTRAGDLTSVGAQASEMVARIGPNGFTLMLVDIGHDGNAGSAAERLIHEVERPILLGERDVVLTTGVGIAVFPRDGTTASELAAHAEQALYAAKRAGRSQHRFFDEGLNAVARERLARETALRHAIEGGQLCLHFQPKVDARDGRIVGAEALVRWQHPERGLVMPGEFIPLAEETGLIAPLTDWVLDAACRAVASWPVAVPVSVNVASTAFMADGLLEKLDAVVQRHGIAPQRLMVEVTESMLMAGADAAIARLEALRAAGFKLSLDDFGTGFSSLSYVKRFPIDELKIDRAFVQDVDRGGKDMALVASIITLARLLDLQVVAEGVETAAQAEHLGRLGCHIHQGWRYARPLPRDRVLPLLQAGVIQPG</sequence>
<dbReference type="CDD" id="cd01949">
    <property type="entry name" value="GGDEF"/>
    <property type="match status" value="1"/>
</dbReference>
<feature type="domain" description="GGDEF" evidence="5">
    <location>
        <begin position="316"/>
        <end position="459"/>
    </location>
</feature>
<feature type="domain" description="PAC" evidence="3">
    <location>
        <begin position="232"/>
        <end position="284"/>
    </location>
</feature>
<dbReference type="SUPFAM" id="SSF141868">
    <property type="entry name" value="EAL domain-like"/>
    <property type="match status" value="1"/>
</dbReference>
<evidence type="ECO:0000313" key="6">
    <source>
        <dbReference type="EMBL" id="MEK8051473.1"/>
    </source>
</evidence>
<dbReference type="PANTHER" id="PTHR44757">
    <property type="entry name" value="DIGUANYLATE CYCLASE DGCP"/>
    <property type="match status" value="1"/>
</dbReference>
<evidence type="ECO:0000259" key="5">
    <source>
        <dbReference type="PROSITE" id="PS50887"/>
    </source>
</evidence>
<dbReference type="InterPro" id="IPR035965">
    <property type="entry name" value="PAS-like_dom_sf"/>
</dbReference>
<gene>
    <name evidence="6" type="ORF">AACH10_14565</name>
</gene>
<dbReference type="Pfam" id="PF08448">
    <property type="entry name" value="PAS_4"/>
    <property type="match status" value="1"/>
</dbReference>
<dbReference type="EMBL" id="JBBUTH010000007">
    <property type="protein sequence ID" value="MEK8051473.1"/>
    <property type="molecule type" value="Genomic_DNA"/>
</dbReference>
<dbReference type="SMART" id="SM00267">
    <property type="entry name" value="GGDEF"/>
    <property type="match status" value="1"/>
</dbReference>
<dbReference type="SMART" id="SM00448">
    <property type="entry name" value="REC"/>
    <property type="match status" value="1"/>
</dbReference>
<dbReference type="InterPro" id="IPR029787">
    <property type="entry name" value="Nucleotide_cyclase"/>
</dbReference>
<dbReference type="InterPro" id="IPR000014">
    <property type="entry name" value="PAS"/>
</dbReference>
<dbReference type="PROSITE" id="PS50110">
    <property type="entry name" value="RESPONSE_REGULATORY"/>
    <property type="match status" value="1"/>
</dbReference>
<accession>A0ABU9CHZ3</accession>
<organism evidence="6 7">
    <name type="scientific">Pseudaquabacterium inlustre</name>
    <dbReference type="NCBI Taxonomy" id="2984192"/>
    <lineage>
        <taxon>Bacteria</taxon>
        <taxon>Pseudomonadati</taxon>
        <taxon>Pseudomonadota</taxon>
        <taxon>Betaproteobacteria</taxon>
        <taxon>Burkholderiales</taxon>
        <taxon>Sphaerotilaceae</taxon>
        <taxon>Pseudaquabacterium</taxon>
    </lineage>
</organism>
<dbReference type="Pfam" id="PF00563">
    <property type="entry name" value="EAL"/>
    <property type="match status" value="1"/>
</dbReference>
<dbReference type="SUPFAM" id="SSF55785">
    <property type="entry name" value="PYP-like sensor domain (PAS domain)"/>
    <property type="match status" value="1"/>
</dbReference>
<dbReference type="InterPro" id="IPR035919">
    <property type="entry name" value="EAL_sf"/>
</dbReference>
<dbReference type="SUPFAM" id="SSF55073">
    <property type="entry name" value="Nucleotide cyclase"/>
    <property type="match status" value="1"/>
</dbReference>
<evidence type="ECO:0000259" key="3">
    <source>
        <dbReference type="PROSITE" id="PS50113"/>
    </source>
</evidence>
<feature type="modified residue" description="4-aspartylphosphate" evidence="1">
    <location>
        <position position="78"/>
    </location>
</feature>
<dbReference type="Gene3D" id="3.30.70.270">
    <property type="match status" value="1"/>
</dbReference>
<protein>
    <submittedName>
        <fullName evidence="6">EAL domain-containing protein</fullName>
    </submittedName>
</protein>
<dbReference type="CDD" id="cd01948">
    <property type="entry name" value="EAL"/>
    <property type="match status" value="1"/>
</dbReference>
<dbReference type="InterPro" id="IPR052155">
    <property type="entry name" value="Biofilm_reg_signaling"/>
</dbReference>
<dbReference type="InterPro" id="IPR013656">
    <property type="entry name" value="PAS_4"/>
</dbReference>
<dbReference type="PROSITE" id="PS50113">
    <property type="entry name" value="PAC"/>
    <property type="match status" value="1"/>
</dbReference>
<dbReference type="Gene3D" id="3.40.50.2300">
    <property type="match status" value="1"/>
</dbReference>
<keyword evidence="1" id="KW-0597">Phosphoprotein</keyword>
<dbReference type="InterPro" id="IPR000160">
    <property type="entry name" value="GGDEF_dom"/>
</dbReference>
<dbReference type="Gene3D" id="3.20.20.450">
    <property type="entry name" value="EAL domain"/>
    <property type="match status" value="1"/>
</dbReference>
<dbReference type="PROSITE" id="PS50887">
    <property type="entry name" value="GGDEF"/>
    <property type="match status" value="1"/>
</dbReference>
<evidence type="ECO:0000256" key="1">
    <source>
        <dbReference type="PROSITE-ProRule" id="PRU00169"/>
    </source>
</evidence>
<dbReference type="SMART" id="SM00052">
    <property type="entry name" value="EAL"/>
    <property type="match status" value="1"/>
</dbReference>
<dbReference type="Pfam" id="PF00072">
    <property type="entry name" value="Response_reg"/>
    <property type="match status" value="1"/>
</dbReference>
<dbReference type="InterPro" id="IPR001633">
    <property type="entry name" value="EAL_dom"/>
</dbReference>
<comment type="caution">
    <text evidence="6">The sequence shown here is derived from an EMBL/GenBank/DDBJ whole genome shotgun (WGS) entry which is preliminary data.</text>
</comment>
<evidence type="ECO:0000259" key="4">
    <source>
        <dbReference type="PROSITE" id="PS50883"/>
    </source>
</evidence>
<evidence type="ECO:0000259" key="2">
    <source>
        <dbReference type="PROSITE" id="PS50110"/>
    </source>
</evidence>
<dbReference type="Gene3D" id="3.30.450.20">
    <property type="entry name" value="PAS domain"/>
    <property type="match status" value="1"/>
</dbReference>
<dbReference type="InterPro" id="IPR000700">
    <property type="entry name" value="PAS-assoc_C"/>
</dbReference>
<dbReference type="Proteomes" id="UP001365405">
    <property type="component" value="Unassembled WGS sequence"/>
</dbReference>
<dbReference type="InterPro" id="IPR043128">
    <property type="entry name" value="Rev_trsase/Diguanyl_cyclase"/>
</dbReference>